<feature type="chain" id="PRO_5045822383" description="PknH-like extracellular domain-containing protein" evidence="1">
    <location>
        <begin position="23"/>
        <end position="240"/>
    </location>
</feature>
<comment type="caution">
    <text evidence="2">The sequence shown here is derived from an EMBL/GenBank/DDBJ whole genome shotgun (WGS) entry which is preliminary data.</text>
</comment>
<keyword evidence="1" id="KW-0732">Signal</keyword>
<dbReference type="Proteomes" id="UP001500416">
    <property type="component" value="Unassembled WGS sequence"/>
</dbReference>
<keyword evidence="3" id="KW-1185">Reference proteome</keyword>
<feature type="signal peptide" evidence="1">
    <location>
        <begin position="1"/>
        <end position="22"/>
    </location>
</feature>
<accession>A0ABN0UHN4</accession>
<name>A0ABN0UHN4_9PSEU</name>
<dbReference type="EMBL" id="BAAABU010000018">
    <property type="protein sequence ID" value="GAA0250903.1"/>
    <property type="molecule type" value="Genomic_DNA"/>
</dbReference>
<evidence type="ECO:0000313" key="3">
    <source>
        <dbReference type="Proteomes" id="UP001500416"/>
    </source>
</evidence>
<proteinExistence type="predicted"/>
<evidence type="ECO:0000256" key="1">
    <source>
        <dbReference type="SAM" id="SignalP"/>
    </source>
</evidence>
<evidence type="ECO:0000313" key="2">
    <source>
        <dbReference type="EMBL" id="GAA0250903.1"/>
    </source>
</evidence>
<gene>
    <name evidence="2" type="ORF">GCM10010492_58960</name>
</gene>
<evidence type="ECO:0008006" key="4">
    <source>
        <dbReference type="Google" id="ProtNLM"/>
    </source>
</evidence>
<sequence length="240" mass="25489">MRPARPLTVRFVLVAVAVLAVACQSPPAPPSGKAVALRVELYGGGPLPPGWVTFPEFVLYGDRTLITADGDAPREYHLTEAEFDRVYGRARSAGLATGRTFDEQSPDAPVLEVVFGHDTGRAVTRVTAPDRKSSGDAGAIVRAVALNPDTDLESPHERYRPERVAVVAGASSGAPTGPRWPLRPLAEGTPLNAGRCAVYAAAEVRDIRSDTTWTSGGTAYHVRLRPLLPDEDDCAALARG</sequence>
<protein>
    <recommendedName>
        <fullName evidence="4">PknH-like extracellular domain-containing protein</fullName>
    </recommendedName>
</protein>
<organism evidence="2 3">
    <name type="scientific">Saccharothrix mutabilis subsp. mutabilis</name>
    <dbReference type="NCBI Taxonomy" id="66855"/>
    <lineage>
        <taxon>Bacteria</taxon>
        <taxon>Bacillati</taxon>
        <taxon>Actinomycetota</taxon>
        <taxon>Actinomycetes</taxon>
        <taxon>Pseudonocardiales</taxon>
        <taxon>Pseudonocardiaceae</taxon>
        <taxon>Saccharothrix</taxon>
    </lineage>
</organism>
<dbReference type="PROSITE" id="PS51257">
    <property type="entry name" value="PROKAR_LIPOPROTEIN"/>
    <property type="match status" value="1"/>
</dbReference>
<reference evidence="2 3" key="1">
    <citation type="journal article" date="2019" name="Int. J. Syst. Evol. Microbiol.">
        <title>The Global Catalogue of Microorganisms (GCM) 10K type strain sequencing project: providing services to taxonomists for standard genome sequencing and annotation.</title>
        <authorList>
            <consortium name="The Broad Institute Genomics Platform"/>
            <consortium name="The Broad Institute Genome Sequencing Center for Infectious Disease"/>
            <person name="Wu L."/>
            <person name="Ma J."/>
        </authorList>
    </citation>
    <scope>NUCLEOTIDE SEQUENCE [LARGE SCALE GENOMIC DNA]</scope>
    <source>
        <strain evidence="2 3">JCM 3380</strain>
    </source>
</reference>